<evidence type="ECO:0000313" key="1">
    <source>
        <dbReference type="EMBL" id="RYM34904.1"/>
    </source>
</evidence>
<proteinExistence type="predicted"/>
<sequence>MKHFFKVIINEHAAQDIQKGVDFYNEKQDSLGTRFYTSSKATPKSLNKDALLYQIKYSSIRCVKVNNFPYLIHYSVNQKSNTVRVYSVIPTRKDPHTNWVR</sequence>
<dbReference type="RefSeq" id="WP_130092912.1">
    <property type="nucleotide sequence ID" value="NZ_SETE01000002.1"/>
</dbReference>
<gene>
    <name evidence="1" type="ORF">ERX46_05880</name>
</gene>
<accession>A0A4Q4KQS1</accession>
<dbReference type="EMBL" id="SETE01000002">
    <property type="protein sequence ID" value="RYM34904.1"/>
    <property type="molecule type" value="Genomic_DNA"/>
</dbReference>
<dbReference type="Proteomes" id="UP000293952">
    <property type="component" value="Unassembled WGS sequence"/>
</dbReference>
<dbReference type="AlphaFoldDB" id="A0A4Q4KQS1"/>
<name>A0A4Q4KQS1_9FLAO</name>
<comment type="caution">
    <text evidence="1">The sequence shown here is derived from an EMBL/GenBank/DDBJ whole genome shotgun (WGS) entry which is preliminary data.</text>
</comment>
<organism evidence="1 2">
    <name type="scientific">Brumimicrobium glaciale</name>
    <dbReference type="NCBI Taxonomy" id="200475"/>
    <lineage>
        <taxon>Bacteria</taxon>
        <taxon>Pseudomonadati</taxon>
        <taxon>Bacteroidota</taxon>
        <taxon>Flavobacteriia</taxon>
        <taxon>Flavobacteriales</taxon>
        <taxon>Crocinitomicaceae</taxon>
        <taxon>Brumimicrobium</taxon>
    </lineage>
</organism>
<evidence type="ECO:0000313" key="2">
    <source>
        <dbReference type="Proteomes" id="UP000293952"/>
    </source>
</evidence>
<evidence type="ECO:0008006" key="3">
    <source>
        <dbReference type="Google" id="ProtNLM"/>
    </source>
</evidence>
<dbReference type="Gene3D" id="3.30.2310.20">
    <property type="entry name" value="RelE-like"/>
    <property type="match status" value="1"/>
</dbReference>
<dbReference type="OrthoDB" id="595476at2"/>
<reference evidence="1 2" key="1">
    <citation type="submission" date="2019-02" db="EMBL/GenBank/DDBJ databases">
        <title>Genome sequence of the sea-ice species Brumimicrobium glaciale.</title>
        <authorList>
            <person name="Bowman J.P."/>
        </authorList>
    </citation>
    <scope>NUCLEOTIDE SEQUENCE [LARGE SCALE GENOMIC DNA]</scope>
    <source>
        <strain evidence="1 2">IC156</strain>
    </source>
</reference>
<dbReference type="InterPro" id="IPR035093">
    <property type="entry name" value="RelE/ParE_toxin_dom_sf"/>
</dbReference>
<protein>
    <recommendedName>
        <fullName evidence="3">Type II toxin-antitoxin system RelE/ParE family toxin</fullName>
    </recommendedName>
</protein>
<keyword evidence="2" id="KW-1185">Reference proteome</keyword>